<dbReference type="SUPFAM" id="SSF56935">
    <property type="entry name" value="Porins"/>
    <property type="match status" value="1"/>
</dbReference>
<keyword evidence="2" id="KW-1185">Reference proteome</keyword>
<reference evidence="1" key="1">
    <citation type="submission" date="2020-10" db="EMBL/GenBank/DDBJ databases">
        <authorList>
            <person name="Castelo-Branco R."/>
            <person name="Eusebio N."/>
            <person name="Adriana R."/>
            <person name="Vieira A."/>
            <person name="Brugerolle De Fraissinette N."/>
            <person name="Rezende De Castro R."/>
            <person name="Schneider M.P."/>
            <person name="Vasconcelos V."/>
            <person name="Leao P.N."/>
        </authorList>
    </citation>
    <scope>NUCLEOTIDE SEQUENCE</scope>
    <source>
        <strain evidence="1">LEGE 11480</strain>
    </source>
</reference>
<dbReference type="EMBL" id="JADEXQ010000074">
    <property type="protein sequence ID" value="MBE9031733.1"/>
    <property type="molecule type" value="Genomic_DNA"/>
</dbReference>
<organism evidence="1 2">
    <name type="scientific">Romeriopsis navalis LEGE 11480</name>
    <dbReference type="NCBI Taxonomy" id="2777977"/>
    <lineage>
        <taxon>Bacteria</taxon>
        <taxon>Bacillati</taxon>
        <taxon>Cyanobacteriota</taxon>
        <taxon>Cyanophyceae</taxon>
        <taxon>Leptolyngbyales</taxon>
        <taxon>Leptolyngbyaceae</taxon>
        <taxon>Romeriopsis</taxon>
        <taxon>Romeriopsis navalis</taxon>
    </lineage>
</organism>
<dbReference type="AlphaFoldDB" id="A0A928VQ34"/>
<evidence type="ECO:0000313" key="1">
    <source>
        <dbReference type="EMBL" id="MBE9031733.1"/>
    </source>
</evidence>
<proteinExistence type="predicted"/>
<dbReference type="Proteomes" id="UP000625316">
    <property type="component" value="Unassembled WGS sequence"/>
</dbReference>
<sequence>MLPRLGPRTYFRGGVNGGLIRYGNFAQLNYDELRLRAGILQQLSPRMYGELGWSNQKLYTAQDGLRGVLSGQRFLNENSLRLELSRTDPLGKKLSLSSFYQLRWSLSSRNANDRVSNTVFTSLNYKLSPSWTMGLDYQMSWSHYTQVERDDLFQQLQLRTRYALTKNLSMSVFGGFSFGGSSDNRQQFGLTGTEQLQYDNWAIGINLIFSRGIL</sequence>
<evidence type="ECO:0000313" key="2">
    <source>
        <dbReference type="Proteomes" id="UP000625316"/>
    </source>
</evidence>
<name>A0A928VQ34_9CYAN</name>
<comment type="caution">
    <text evidence="1">The sequence shown here is derived from an EMBL/GenBank/DDBJ whole genome shotgun (WGS) entry which is preliminary data.</text>
</comment>
<protein>
    <submittedName>
        <fullName evidence="1">Uncharacterized protein</fullName>
    </submittedName>
</protein>
<accession>A0A928VQ34</accession>
<gene>
    <name evidence="1" type="ORF">IQ266_18530</name>
</gene>